<dbReference type="RefSeq" id="WP_013623584.1">
    <property type="nucleotide sequence ID" value="NC_015172.1"/>
</dbReference>
<evidence type="ECO:0000313" key="3">
    <source>
        <dbReference type="Proteomes" id="UP000007488"/>
    </source>
</evidence>
<dbReference type="OrthoDB" id="2061894at2"/>
<accession>F0SXG7</accession>
<evidence type="ECO:0000259" key="1">
    <source>
        <dbReference type="Pfam" id="PF20378"/>
    </source>
</evidence>
<feature type="domain" description="DUF6673" evidence="1">
    <location>
        <begin position="43"/>
        <end position="143"/>
    </location>
</feature>
<dbReference type="HOGENOM" id="CLU_1831699_0_0_9"/>
<evidence type="ECO:0000313" key="2">
    <source>
        <dbReference type="EMBL" id="ADY54713.1"/>
    </source>
</evidence>
<dbReference type="STRING" id="645991.Sgly_0347"/>
<proteinExistence type="predicted"/>
<dbReference type="Pfam" id="PF20378">
    <property type="entry name" value="DUF6673"/>
    <property type="match status" value="1"/>
</dbReference>
<dbReference type="KEGG" id="sgy:Sgly_0347"/>
<reference evidence="3" key="2">
    <citation type="submission" date="2011-02" db="EMBL/GenBank/DDBJ databases">
        <title>The complete genome of Syntrophobotulus glycolicus DSM 8271.</title>
        <authorList>
            <person name="Lucas S."/>
            <person name="Copeland A."/>
            <person name="Lapidus A."/>
            <person name="Bruce D."/>
            <person name="Goodwin L."/>
            <person name="Pitluck S."/>
            <person name="Kyrpides N."/>
            <person name="Mavromatis K."/>
            <person name="Pagani I."/>
            <person name="Ivanova N."/>
            <person name="Mikhailova N."/>
            <person name="Chertkov O."/>
            <person name="Held B."/>
            <person name="Detter J.C."/>
            <person name="Tapia R."/>
            <person name="Han C."/>
            <person name="Land M."/>
            <person name="Hauser L."/>
            <person name="Markowitz V."/>
            <person name="Cheng J.-F."/>
            <person name="Hugenholtz P."/>
            <person name="Woyke T."/>
            <person name="Wu D."/>
            <person name="Spring S."/>
            <person name="Schroeder M."/>
            <person name="Brambilla E."/>
            <person name="Klenk H.-P."/>
            <person name="Eisen J.A."/>
        </authorList>
    </citation>
    <scope>NUCLEOTIDE SEQUENCE [LARGE SCALE GENOMIC DNA]</scope>
    <source>
        <strain evidence="3">DSM 8271 / FlGlyR</strain>
    </source>
</reference>
<keyword evidence="3" id="KW-1185">Reference proteome</keyword>
<dbReference type="Proteomes" id="UP000007488">
    <property type="component" value="Chromosome"/>
</dbReference>
<dbReference type="AlphaFoldDB" id="F0SXG7"/>
<dbReference type="InterPro" id="IPR046655">
    <property type="entry name" value="DUF6673"/>
</dbReference>
<sequence>MKLTTGRIEIPIERDGENVGSLAFNPNDMAFVDRFYGLIGDFEAKEKEYQEKALALEENTETDSYGIPKNMKERLALLKDICGFLRGRIDYVFGDGVSQKVFGDANTLDMFEQFFDGIAPFIQQARVGKVEKYTGNRAQRRAAKVMK</sequence>
<dbReference type="EMBL" id="CP002547">
    <property type="protein sequence ID" value="ADY54713.1"/>
    <property type="molecule type" value="Genomic_DNA"/>
</dbReference>
<organism evidence="2 3">
    <name type="scientific">Syntrophobotulus glycolicus (strain DSM 8271 / FlGlyR)</name>
    <dbReference type="NCBI Taxonomy" id="645991"/>
    <lineage>
        <taxon>Bacteria</taxon>
        <taxon>Bacillati</taxon>
        <taxon>Bacillota</taxon>
        <taxon>Clostridia</taxon>
        <taxon>Eubacteriales</taxon>
        <taxon>Desulfitobacteriaceae</taxon>
        <taxon>Syntrophobotulus</taxon>
    </lineage>
</organism>
<reference evidence="2 3" key="1">
    <citation type="journal article" date="2011" name="Stand. Genomic Sci.">
        <title>Complete genome sequence of Syntrophobotulus glycolicus type strain (FlGlyR).</title>
        <authorList>
            <person name="Han C."/>
            <person name="Mwirichia R."/>
            <person name="Chertkov O."/>
            <person name="Held B."/>
            <person name="Lapidus A."/>
            <person name="Nolan M."/>
            <person name="Lucas S."/>
            <person name="Hammon N."/>
            <person name="Deshpande S."/>
            <person name="Cheng J.F."/>
            <person name="Tapia R."/>
            <person name="Goodwin L."/>
            <person name="Pitluck S."/>
            <person name="Huntemann M."/>
            <person name="Liolios K."/>
            <person name="Ivanova N."/>
            <person name="Pagani I."/>
            <person name="Mavromatis K."/>
            <person name="Ovchinikova G."/>
            <person name="Pati A."/>
            <person name="Chen A."/>
            <person name="Palaniappan K."/>
            <person name="Land M."/>
            <person name="Hauser L."/>
            <person name="Brambilla E.M."/>
            <person name="Rohde M."/>
            <person name="Spring S."/>
            <person name="Sikorski J."/>
            <person name="Goker M."/>
            <person name="Woyke T."/>
            <person name="Bristow J."/>
            <person name="Eisen J.A."/>
            <person name="Markowitz V."/>
            <person name="Hugenholtz P."/>
            <person name="Kyrpides N.C."/>
            <person name="Klenk H.P."/>
            <person name="Detter J.C."/>
        </authorList>
    </citation>
    <scope>NUCLEOTIDE SEQUENCE [LARGE SCALE GENOMIC DNA]</scope>
    <source>
        <strain evidence="3">DSM 8271 / FlGlyR</strain>
    </source>
</reference>
<gene>
    <name evidence="2" type="ordered locus">Sgly_0347</name>
</gene>
<name>F0SXG7_SYNGF</name>
<protein>
    <recommendedName>
        <fullName evidence="1">DUF6673 domain-containing protein</fullName>
    </recommendedName>
</protein>